<dbReference type="EMBL" id="VUOC01000003">
    <property type="protein sequence ID" value="KAA2241364.1"/>
    <property type="molecule type" value="Genomic_DNA"/>
</dbReference>
<feature type="binding site" evidence="7">
    <location>
        <position position="93"/>
    </location>
    <ligand>
        <name>Zn(2+)</name>
        <dbReference type="ChEBI" id="CHEBI:29105"/>
        <label>1</label>
    </ligand>
</feature>
<comment type="caution">
    <text evidence="10">The sequence shown here is derived from an EMBL/GenBank/DDBJ whole genome shotgun (WGS) entry which is preliminary data.</text>
</comment>
<evidence type="ECO:0000256" key="4">
    <source>
        <dbReference type="ARBA" id="ARBA00022723"/>
    </source>
</evidence>
<reference evidence="10 11" key="1">
    <citation type="submission" date="2019-09" db="EMBL/GenBank/DDBJ databases">
        <title>Chitinophaga ginsengihumi sp. nov., isolated from soil of ginseng rhizosphere.</title>
        <authorList>
            <person name="Lee J."/>
        </authorList>
    </citation>
    <scope>NUCLEOTIDE SEQUENCE [LARGE SCALE GENOMIC DNA]</scope>
    <source>
        <strain evidence="10 11">BN140078</strain>
    </source>
</reference>
<dbReference type="Pfam" id="PF07687">
    <property type="entry name" value="M20_dimer"/>
    <property type="match status" value="1"/>
</dbReference>
<feature type="binding site" evidence="7">
    <location>
        <position position="82"/>
    </location>
    <ligand>
        <name>Zn(2+)</name>
        <dbReference type="ChEBI" id="CHEBI:29105"/>
        <label>1</label>
    </ligand>
</feature>
<dbReference type="GO" id="GO:0046872">
    <property type="term" value="F:metal ion binding"/>
    <property type="evidence" value="ECO:0007669"/>
    <property type="project" value="UniProtKB-KW"/>
</dbReference>
<dbReference type="InterPro" id="IPR011650">
    <property type="entry name" value="Peptidase_M20_dimer"/>
</dbReference>
<dbReference type="GO" id="GO:0016813">
    <property type="term" value="F:hydrolase activity, acting on carbon-nitrogen (but not peptide) bonds, in linear amidines"/>
    <property type="evidence" value="ECO:0007669"/>
    <property type="project" value="InterPro"/>
</dbReference>
<keyword evidence="11" id="KW-1185">Reference proteome</keyword>
<sequence>MQTYLQRAQKIMDRIQELAAISQTEQGLTRTFGSPAWREAALTIQGWMQEAGLHTWIDNIGNVRARLNSPAPGARTFVIASHMDTVVNAGRFDGPLGIIMGLDLVAQFTHTHTPLPFHIELIAFSDEEGCRFHTTFLGSKVVAGGFEPGLLLQKDAAGITLMQAIHTNGGNETGLPADAILPEDWLGYFEIHIEQGPVLYKRNIPVAVVKAIAGQQRIAITFRGMAGHAGTVPMDMRRDALGCAAEFTLAVEKIALANKDRIMATVGKLDVVNAASNVIPGEVSCTLDLRSADENELTALAASLQRSLAEICQQRHIDYEWTPVQETRPVLTDGFLNTLLEQSITTAGYEALQLVSGAGHDAVAIAAVAPVCMLFVRCFDGISHHPQENVELADITAAVEVAGNFMQQVITHINQHVLWKSPH</sequence>
<dbReference type="PANTHER" id="PTHR32494">
    <property type="entry name" value="ALLANTOATE DEIMINASE-RELATED"/>
    <property type="match status" value="1"/>
</dbReference>
<protein>
    <submittedName>
        <fullName evidence="10">Allantoate amidohydrolase</fullName>
    </submittedName>
</protein>
<dbReference type="PIRSF" id="PIRSF001235">
    <property type="entry name" value="Amidase_carbamoylase"/>
    <property type="match status" value="1"/>
</dbReference>
<dbReference type="AlphaFoldDB" id="A0A5B2VRC9"/>
<proteinExistence type="inferred from homology"/>
<feature type="binding site" evidence="7">
    <location>
        <position position="128"/>
    </location>
    <ligand>
        <name>Zn(2+)</name>
        <dbReference type="ChEBI" id="CHEBI:29105"/>
        <label>2</label>
    </ligand>
</feature>
<dbReference type="RefSeq" id="WP_149838879.1">
    <property type="nucleotide sequence ID" value="NZ_VUOC01000003.1"/>
</dbReference>
<dbReference type="PANTHER" id="PTHR32494:SF19">
    <property type="entry name" value="ALLANTOATE DEIMINASE-RELATED"/>
    <property type="match status" value="1"/>
</dbReference>
<feature type="binding site" evidence="8">
    <location>
        <position position="217"/>
    </location>
    <ligand>
        <name>allantoate</name>
        <dbReference type="ChEBI" id="CHEBI:17536"/>
    </ligand>
</feature>
<evidence type="ECO:0000256" key="3">
    <source>
        <dbReference type="ARBA" id="ARBA00011738"/>
    </source>
</evidence>
<evidence type="ECO:0000256" key="6">
    <source>
        <dbReference type="ARBA" id="ARBA00023211"/>
    </source>
</evidence>
<keyword evidence="7" id="KW-0862">Zinc</keyword>
<dbReference type="NCBIfam" id="NF006775">
    <property type="entry name" value="PRK09290.2-5"/>
    <property type="match status" value="1"/>
</dbReference>
<dbReference type="SUPFAM" id="SSF55031">
    <property type="entry name" value="Bacterial exopeptidase dimerisation domain"/>
    <property type="match status" value="1"/>
</dbReference>
<gene>
    <name evidence="10" type="ORF">F0L74_15795</name>
</gene>
<evidence type="ECO:0000256" key="5">
    <source>
        <dbReference type="ARBA" id="ARBA00022801"/>
    </source>
</evidence>
<feature type="binding site" evidence="8">
    <location>
        <position position="277"/>
    </location>
    <ligand>
        <name>allantoate</name>
        <dbReference type="ChEBI" id="CHEBI:17536"/>
    </ligand>
</feature>
<evidence type="ECO:0000256" key="1">
    <source>
        <dbReference type="ARBA" id="ARBA00001936"/>
    </source>
</evidence>
<evidence type="ECO:0000256" key="2">
    <source>
        <dbReference type="ARBA" id="ARBA00006153"/>
    </source>
</evidence>
<keyword evidence="4 7" id="KW-0479">Metal-binding</keyword>
<comment type="similarity">
    <text evidence="2">Belongs to the peptidase M20 family.</text>
</comment>
<comment type="cofactor">
    <cofactor evidence="1">
        <name>Mn(2+)</name>
        <dbReference type="ChEBI" id="CHEBI:29035"/>
    </cofactor>
</comment>
<feature type="domain" description="Peptidase M20 dimerisation" evidence="9">
    <location>
        <begin position="217"/>
        <end position="312"/>
    </location>
</feature>
<evidence type="ECO:0000313" key="11">
    <source>
        <dbReference type="Proteomes" id="UP000324611"/>
    </source>
</evidence>
<dbReference type="Gene3D" id="3.30.70.360">
    <property type="match status" value="1"/>
</dbReference>
<dbReference type="Gene3D" id="3.40.630.10">
    <property type="entry name" value="Zn peptidases"/>
    <property type="match status" value="1"/>
</dbReference>
<dbReference type="InterPro" id="IPR010158">
    <property type="entry name" value="Amidase_Cbmase"/>
</dbReference>
<evidence type="ECO:0000259" key="9">
    <source>
        <dbReference type="Pfam" id="PF07687"/>
    </source>
</evidence>
<dbReference type="Pfam" id="PF01546">
    <property type="entry name" value="Peptidase_M20"/>
    <property type="match status" value="1"/>
</dbReference>
<organism evidence="10 11">
    <name type="scientific">Chitinophaga agrisoli</name>
    <dbReference type="NCBI Taxonomy" id="2607653"/>
    <lineage>
        <taxon>Bacteria</taxon>
        <taxon>Pseudomonadati</taxon>
        <taxon>Bacteroidota</taxon>
        <taxon>Chitinophagia</taxon>
        <taxon>Chitinophagales</taxon>
        <taxon>Chitinophagaceae</taxon>
        <taxon>Chitinophaga</taxon>
    </lineage>
</organism>
<dbReference type="Proteomes" id="UP000324611">
    <property type="component" value="Unassembled WGS sequence"/>
</dbReference>
<dbReference type="CDD" id="cd03884">
    <property type="entry name" value="M20_bAS"/>
    <property type="match status" value="1"/>
</dbReference>
<comment type="subunit">
    <text evidence="3">Homodimer.</text>
</comment>
<feature type="binding site" evidence="7">
    <location>
        <position position="384"/>
    </location>
    <ligand>
        <name>Zn(2+)</name>
        <dbReference type="ChEBI" id="CHEBI:29105"/>
        <label>2</label>
    </ligand>
</feature>
<evidence type="ECO:0000313" key="10">
    <source>
        <dbReference type="EMBL" id="KAA2241364.1"/>
    </source>
</evidence>
<comment type="cofactor">
    <cofactor evidence="7">
        <name>Zn(2+)</name>
        <dbReference type="ChEBI" id="CHEBI:29105"/>
    </cofactor>
    <text evidence="7">Binds 2 Zn(2+) ions per subunit.</text>
</comment>
<feature type="binding site" evidence="8">
    <location>
        <position position="290"/>
    </location>
    <ligand>
        <name>allantoate</name>
        <dbReference type="ChEBI" id="CHEBI:17536"/>
    </ligand>
</feature>
<dbReference type="SUPFAM" id="SSF53187">
    <property type="entry name" value="Zn-dependent exopeptidases"/>
    <property type="match status" value="1"/>
</dbReference>
<dbReference type="InterPro" id="IPR036264">
    <property type="entry name" value="Bact_exopeptidase_dim_dom"/>
</dbReference>
<keyword evidence="5 10" id="KW-0378">Hydrolase</keyword>
<evidence type="ECO:0000256" key="7">
    <source>
        <dbReference type="PIRSR" id="PIRSR001235-1"/>
    </source>
</evidence>
<evidence type="ECO:0000256" key="8">
    <source>
        <dbReference type="PIRSR" id="PIRSR001235-2"/>
    </source>
</evidence>
<reference evidence="10 11" key="2">
    <citation type="submission" date="2019-09" db="EMBL/GenBank/DDBJ databases">
        <authorList>
            <person name="Jin C."/>
        </authorList>
    </citation>
    <scope>NUCLEOTIDE SEQUENCE [LARGE SCALE GENOMIC DNA]</scope>
    <source>
        <strain evidence="10 11">BN140078</strain>
    </source>
</reference>
<keyword evidence="6" id="KW-0464">Manganese</keyword>
<feature type="binding site" evidence="7">
    <location>
        <position position="93"/>
    </location>
    <ligand>
        <name>Zn(2+)</name>
        <dbReference type="ChEBI" id="CHEBI:29105"/>
        <label>2</label>
    </ligand>
</feature>
<dbReference type="NCBIfam" id="TIGR01879">
    <property type="entry name" value="hydantase"/>
    <property type="match status" value="1"/>
</dbReference>
<accession>A0A5B2VRC9</accession>
<feature type="binding site" evidence="7">
    <location>
        <position position="192"/>
    </location>
    <ligand>
        <name>Zn(2+)</name>
        <dbReference type="ChEBI" id="CHEBI:29105"/>
        <label>1</label>
    </ligand>
</feature>
<name>A0A5B2VRC9_9BACT</name>
<dbReference type="InterPro" id="IPR002933">
    <property type="entry name" value="Peptidase_M20"/>
</dbReference>